<name>A0ABQ4Z2J6_9ASTR</name>
<accession>A0ABQ4Z2J6</accession>
<evidence type="ECO:0000313" key="2">
    <source>
        <dbReference type="EMBL" id="GJS83392.1"/>
    </source>
</evidence>
<feature type="compositionally biased region" description="Basic and acidic residues" evidence="1">
    <location>
        <begin position="151"/>
        <end position="160"/>
    </location>
</feature>
<reference evidence="2" key="2">
    <citation type="submission" date="2022-01" db="EMBL/GenBank/DDBJ databases">
        <authorList>
            <person name="Yamashiro T."/>
            <person name="Shiraishi A."/>
            <person name="Satake H."/>
            <person name="Nakayama K."/>
        </authorList>
    </citation>
    <scope>NUCLEOTIDE SEQUENCE</scope>
</reference>
<keyword evidence="3" id="KW-1185">Reference proteome</keyword>
<feature type="compositionally biased region" description="Basic and acidic residues" evidence="1">
    <location>
        <begin position="109"/>
        <end position="130"/>
    </location>
</feature>
<dbReference type="EMBL" id="BQNB010010897">
    <property type="protein sequence ID" value="GJS83392.1"/>
    <property type="molecule type" value="Genomic_DNA"/>
</dbReference>
<feature type="region of interest" description="Disordered" evidence="1">
    <location>
        <begin position="109"/>
        <end position="162"/>
    </location>
</feature>
<dbReference type="Gene3D" id="3.10.10.10">
    <property type="entry name" value="HIV Type 1 Reverse Transcriptase, subunit A, domain 1"/>
    <property type="match status" value="1"/>
</dbReference>
<evidence type="ECO:0000256" key="1">
    <source>
        <dbReference type="SAM" id="MobiDB-lite"/>
    </source>
</evidence>
<organism evidence="2 3">
    <name type="scientific">Tanacetum coccineum</name>
    <dbReference type="NCBI Taxonomy" id="301880"/>
    <lineage>
        <taxon>Eukaryota</taxon>
        <taxon>Viridiplantae</taxon>
        <taxon>Streptophyta</taxon>
        <taxon>Embryophyta</taxon>
        <taxon>Tracheophyta</taxon>
        <taxon>Spermatophyta</taxon>
        <taxon>Magnoliopsida</taxon>
        <taxon>eudicotyledons</taxon>
        <taxon>Gunneridae</taxon>
        <taxon>Pentapetalae</taxon>
        <taxon>asterids</taxon>
        <taxon>campanulids</taxon>
        <taxon>Asterales</taxon>
        <taxon>Asteraceae</taxon>
        <taxon>Asteroideae</taxon>
        <taxon>Anthemideae</taxon>
        <taxon>Anthemidinae</taxon>
        <taxon>Tanacetum</taxon>
    </lineage>
</organism>
<feature type="region of interest" description="Disordered" evidence="1">
    <location>
        <begin position="1"/>
        <end position="24"/>
    </location>
</feature>
<gene>
    <name evidence="2" type="ORF">Tco_0749933</name>
</gene>
<protein>
    <submittedName>
        <fullName evidence="2">Uncharacterized protein</fullName>
    </submittedName>
</protein>
<reference evidence="2" key="1">
    <citation type="journal article" date="2022" name="Int. J. Mol. Sci.">
        <title>Draft Genome of Tanacetum Coccineum: Genomic Comparison of Closely Related Tanacetum-Family Plants.</title>
        <authorList>
            <person name="Yamashiro T."/>
            <person name="Shiraishi A."/>
            <person name="Nakayama K."/>
            <person name="Satake H."/>
        </authorList>
    </citation>
    <scope>NUCLEOTIDE SEQUENCE</scope>
</reference>
<dbReference type="Proteomes" id="UP001151760">
    <property type="component" value="Unassembled WGS sequence"/>
</dbReference>
<proteinExistence type="predicted"/>
<sequence length="366" mass="41058">MALKRRTKRLNPSATPTPVTNTHTTTSVTNAQIQAMINEGVIAALAQRDATTRMAMISILSGTGVRRACAGARECTFPDFLKCQPLNFKGPKKTDGVWMPREFATELMDKKSTLGPERQADKQRIVRDTPGKQPEIMHPTRDKPQTTYAQEKVDREDHNRAPKPLSSQIFTITMRGSLMFPKCHKSKTIWVLYRAATARIPKLQHYGLNCSACILNLVLKFKSRRIAQNGRTTTTGNQAKIPRPHAKETMPVITTQLSKWKFESNFGTAVIHQKQRAPNRLATDPNVKATCGATTELTDKVFIRPSSSPWGATESVCKEKDGLFRMCIDYMGIEQTDCEEPLPTPKDRLTNFEPAAKCRVFIQRSI</sequence>
<evidence type="ECO:0000313" key="3">
    <source>
        <dbReference type="Proteomes" id="UP001151760"/>
    </source>
</evidence>
<dbReference type="InterPro" id="IPR043502">
    <property type="entry name" value="DNA/RNA_pol_sf"/>
</dbReference>
<comment type="caution">
    <text evidence="2">The sequence shown here is derived from an EMBL/GenBank/DDBJ whole genome shotgun (WGS) entry which is preliminary data.</text>
</comment>
<dbReference type="SUPFAM" id="SSF56672">
    <property type="entry name" value="DNA/RNA polymerases"/>
    <property type="match status" value="1"/>
</dbReference>
<feature type="compositionally biased region" description="Low complexity" evidence="1">
    <location>
        <begin position="13"/>
        <end position="24"/>
    </location>
</feature>